<evidence type="ECO:0000256" key="1">
    <source>
        <dbReference type="SAM" id="MobiDB-lite"/>
    </source>
</evidence>
<dbReference type="Proteomes" id="UP001221757">
    <property type="component" value="Unassembled WGS sequence"/>
</dbReference>
<name>A0AAD7DGV2_MYCRO</name>
<proteinExistence type="predicted"/>
<feature type="compositionally biased region" description="Basic and acidic residues" evidence="1">
    <location>
        <begin position="443"/>
        <end position="454"/>
    </location>
</feature>
<organism evidence="2 3">
    <name type="scientific">Mycena rosella</name>
    <name type="common">Pink bonnet</name>
    <name type="synonym">Agaricus rosellus</name>
    <dbReference type="NCBI Taxonomy" id="1033263"/>
    <lineage>
        <taxon>Eukaryota</taxon>
        <taxon>Fungi</taxon>
        <taxon>Dikarya</taxon>
        <taxon>Basidiomycota</taxon>
        <taxon>Agaricomycotina</taxon>
        <taxon>Agaricomycetes</taxon>
        <taxon>Agaricomycetidae</taxon>
        <taxon>Agaricales</taxon>
        <taxon>Marasmiineae</taxon>
        <taxon>Mycenaceae</taxon>
        <taxon>Mycena</taxon>
    </lineage>
</organism>
<comment type="caution">
    <text evidence="2">The sequence shown here is derived from an EMBL/GenBank/DDBJ whole genome shotgun (WGS) entry which is preliminary data.</text>
</comment>
<reference evidence="2" key="1">
    <citation type="submission" date="2023-03" db="EMBL/GenBank/DDBJ databases">
        <title>Massive genome expansion in bonnet fungi (Mycena s.s.) driven by repeated elements and novel gene families across ecological guilds.</title>
        <authorList>
            <consortium name="Lawrence Berkeley National Laboratory"/>
            <person name="Harder C.B."/>
            <person name="Miyauchi S."/>
            <person name="Viragh M."/>
            <person name="Kuo A."/>
            <person name="Thoen E."/>
            <person name="Andreopoulos B."/>
            <person name="Lu D."/>
            <person name="Skrede I."/>
            <person name="Drula E."/>
            <person name="Henrissat B."/>
            <person name="Morin E."/>
            <person name="Kohler A."/>
            <person name="Barry K."/>
            <person name="LaButti K."/>
            <person name="Morin E."/>
            <person name="Salamov A."/>
            <person name="Lipzen A."/>
            <person name="Mereny Z."/>
            <person name="Hegedus B."/>
            <person name="Baldrian P."/>
            <person name="Stursova M."/>
            <person name="Weitz H."/>
            <person name="Taylor A."/>
            <person name="Grigoriev I.V."/>
            <person name="Nagy L.G."/>
            <person name="Martin F."/>
            <person name="Kauserud H."/>
        </authorList>
    </citation>
    <scope>NUCLEOTIDE SEQUENCE</scope>
    <source>
        <strain evidence="2">CBHHK067</strain>
    </source>
</reference>
<dbReference type="AlphaFoldDB" id="A0AAD7DGV2"/>
<dbReference type="EMBL" id="JARKIE010000061">
    <property type="protein sequence ID" value="KAJ7690961.1"/>
    <property type="molecule type" value="Genomic_DNA"/>
</dbReference>
<evidence type="ECO:0000313" key="2">
    <source>
        <dbReference type="EMBL" id="KAJ7690961.1"/>
    </source>
</evidence>
<evidence type="ECO:0000313" key="3">
    <source>
        <dbReference type="Proteomes" id="UP001221757"/>
    </source>
</evidence>
<sequence>MSSPGSEAGAATISSLNSEPADAGDRSPYDREASEAVLKSLIYHMLVEERRMPPKELGIPLKEMFPEDWNFHFEISLSRKYGPDADIEAWKKENVDVGVLAYFGDLPLCNQHIVERSKALLEAEGELVAMAIEQLVDNDFEVAWAALDVDTKKELVLDGLVRAAYKSREESRHDCPETKVLSLVGDGEYNLINLLKEIVAHDPTGNLRVKSLYLFPHPAVEHEYSRFTREYPNSGALEDLRAFEYLRIVQRNLYIVQTLIGILEAYTGKPAPKISLNDERKRSQQGGGAIRAARRRLRTVGRSAECQQRDWRDHKKTPASFIGCPAPDAGFMRSPALWRQIWYLSEKDSYPRDYHFDTTPGNTRSVRIQDPVLRLMFLIARRRAMASGDRGAVGKMHDVLVRQQRAGVFDVTLLQIRGQLEREYREMMEELEYSGRRDRLAEAEWNRQRGAPDDKLEEEEEGGQCDPADGFEELENEGDGVPATDEDEDEDEDEATA</sequence>
<feature type="region of interest" description="Disordered" evidence="1">
    <location>
        <begin position="443"/>
        <end position="497"/>
    </location>
</feature>
<feature type="compositionally biased region" description="Acidic residues" evidence="1">
    <location>
        <begin position="455"/>
        <end position="497"/>
    </location>
</feature>
<accession>A0AAD7DGV2</accession>
<keyword evidence="3" id="KW-1185">Reference proteome</keyword>
<gene>
    <name evidence="2" type="ORF">B0H17DRAFT_1201318</name>
</gene>
<protein>
    <submittedName>
        <fullName evidence="2">Uncharacterized protein</fullName>
    </submittedName>
</protein>
<feature type="region of interest" description="Disordered" evidence="1">
    <location>
        <begin position="1"/>
        <end position="30"/>
    </location>
</feature>